<dbReference type="EMBL" id="AP009247">
    <property type="protein sequence ID" value="BAF61328.1"/>
    <property type="molecule type" value="Genomic_DNA"/>
</dbReference>
<reference evidence="2" key="1">
    <citation type="journal article" date="2007" name="Curr. Biol.">
        <title>Reduced genome of the thioautotrophic intracellular symbiont in a deep-sea clam, Calyptogena okutanii.</title>
        <authorList>
            <person name="Kuwahara H."/>
            <person name="Yoshida T."/>
            <person name="Takaki Y."/>
            <person name="Shimamura S."/>
            <person name="Nishi S."/>
            <person name="Harada M."/>
            <person name="Matsuyama K."/>
            <person name="Takishita K."/>
            <person name="Kawato M."/>
            <person name="Uematsu K."/>
            <person name="Fujiwara Y."/>
            <person name="Sato T."/>
            <person name="Kato C."/>
            <person name="Kitagawa M."/>
            <person name="Kato I."/>
            <person name="Maruyama T."/>
        </authorList>
    </citation>
    <scope>NUCLEOTIDE SEQUENCE [LARGE SCALE GENOMIC DNA]</scope>
    <source>
        <strain evidence="2">HA</strain>
    </source>
</reference>
<sequence length="826" mass="95027">MVMLINVDLTKLNAKNIIILANNQQVLAFKKTFTIQHGNSQLPITLSWKQYLLHTWRQINPNSNLRFIDQIESRYLIKQSIQKLGQKTNHRLLDEVIKNYNYCTNYLIDLSELYRSKIHSSELFSIWINTYQNTKLNLDLIDLQDLPRLIIKAKTSITKPHIYGFKTLTPQQQLLFDIIGYQQISAIKTYNVSALTFDTVTSEIFKAAKWAKTHFDINPNKSIAIVNPSSNDIKYQLSSIFDQVFGDLLTEIEEKSYTISLGLRLNQYPIIQDLLSILTLSAQIQHNKIRSTLFNQVVTCVYVFGYQKERSDRNLLKNQVLSLLTDQFNLDKINEALSKCPILKTIIDNIKCEQLTNNTLESHLLAFNNTLKTWGFATDRNLSNTEYQIFKKYLETSLELNRLSSYYDKVSTQSAIKQLNNLTTQIIFQAQASKTNIQILSVSEAHGLYFDEAWVLGMTNQFVSTQLNLPRFITYDISTKHHIPHTDYKLIATDAKNTLESLNSIAGKVIFSYAATHLGSKQLPSPLVKFDTSINTNHIQKIFPIALESINDTKTTHLEKTQVKSGVCILKDQMACAFKGFIHRLNIPNFDAPHIGINRLEQGYIIHNTLQYIYQKITSKKQLLALNNKELDKLILNTIKAALRHYPSSSFKKIEKLRLSRLIHSFIAVDKLREDFYILKTEQSITINIANLEFKIRLDRLDQMSNGDKIIFDYKTSSTSIYNWCDTAISKPQLPIYAITNNVQGAAFIELTSHKINFKGLSEDSDSLPKQSKYKGKCQSWNKQLKIWQNILNTASFDFQNGIAAVLPNKNACDYCKFYLFCRVKK</sequence>
<dbReference type="AlphaFoldDB" id="A5CXJ3"/>
<evidence type="ECO:0000313" key="1">
    <source>
        <dbReference type="EMBL" id="BAF61328.1"/>
    </source>
</evidence>
<dbReference type="Proteomes" id="UP000000247">
    <property type="component" value="Chromosome"/>
</dbReference>
<gene>
    <name evidence="1" type="ordered locus">COSY_0198</name>
</gene>
<dbReference type="HOGENOM" id="CLU_014693_0_0_6"/>
<name>A5CXJ3_VESOH</name>
<dbReference type="KEGG" id="vok:COSY_0198"/>
<evidence type="ECO:0000313" key="2">
    <source>
        <dbReference type="Proteomes" id="UP000000247"/>
    </source>
</evidence>
<dbReference type="InterPro" id="IPR027417">
    <property type="entry name" value="P-loop_NTPase"/>
</dbReference>
<proteinExistence type="predicted"/>
<protein>
    <submittedName>
        <fullName evidence="1">Uncharacterized protein</fullName>
    </submittedName>
</protein>
<dbReference type="STRING" id="412965.COSY_0198"/>
<dbReference type="InterPro" id="IPR019925">
    <property type="entry name" value="DNA_repair_protein_predicted"/>
</dbReference>
<dbReference type="InterPro" id="IPR011604">
    <property type="entry name" value="PDDEXK-like_dom_sf"/>
</dbReference>
<keyword evidence="2" id="KW-1185">Reference proteome</keyword>
<dbReference type="NCBIfam" id="TIGR03623">
    <property type="entry name" value="probable DNA repair protein"/>
    <property type="match status" value="1"/>
</dbReference>
<dbReference type="SUPFAM" id="SSF52540">
    <property type="entry name" value="P-loop containing nucleoside triphosphate hydrolases"/>
    <property type="match status" value="1"/>
</dbReference>
<accession>A5CXJ3</accession>
<dbReference type="Gene3D" id="3.90.320.10">
    <property type="match status" value="1"/>
</dbReference>
<organism evidence="1 2">
    <name type="scientific">Vesicomyosocius okutanii subsp. Calyptogena okutanii (strain HA)</name>
    <dbReference type="NCBI Taxonomy" id="412965"/>
    <lineage>
        <taxon>Bacteria</taxon>
        <taxon>Pseudomonadati</taxon>
        <taxon>Pseudomonadota</taxon>
        <taxon>Gammaproteobacteria</taxon>
        <taxon>Candidatus Pseudothioglobaceae</taxon>
        <taxon>Candidatus Vesicomyidisocius</taxon>
    </lineage>
</organism>
<dbReference type="eggNOG" id="COG2887">
    <property type="taxonomic scope" value="Bacteria"/>
</dbReference>